<sequence>MRTLWRLLHHPAHKSVSAAACIDAYCLSRYYRHGSGLQKLLKFQCPSYSDVGCLALDEASEQDRVSHGQNSPSFPEMCLSQFVSSLNTSASLGVTKISWRHIHTSLAWRYAGSNENKAFFHHGLHKQQFPSDSDKQKFRKIPTVSSTVAIQKKAWMINRRHHMGHSHHQHGPQQSLGGPGERVARLGLVSDIALAIGKTAAGYISGSTAIIADAAHSISDVVLSGVALWSLKAARAPKDKEHPYGHGKFETLGALGISSMLLVTGGGIAWHALEVLQAVIPSLNTINLHSVADSVAQQLHVHEHGNDHGGHQHGIDMEHQGVALCAAIVSIGVKEGLYWITKSVGDKQGSQLLKANAWHHRSDAISSIVALIGVGGAMLGVPFLDPLAGLLVSGMIIKAGLQTGYQSLQELVDMGSPESELGPMRKTVLSVQGVEGCHDLRGRRAGSYLYIDAHVEVDPWLSVSAAHNIGEAVRAEIQNQHAEVAETYVHIEPAHKLEPSTSFDKSASDSDHEVSTTDSEEEEDASNFDPEASEEQAEGIVNGANSRQQPSVERDVRHVIACNFSEEIDVQHVTCHFINGKVVVAVEVRMNQHMIIGDAINRAKKVERCLLDNIADISSVRMQLRLSNKVERKQYIKSPQI</sequence>
<dbReference type="Proteomes" id="UP001162992">
    <property type="component" value="Chromosome 5"/>
</dbReference>
<comment type="caution">
    <text evidence="1">The sequence shown here is derived from an EMBL/GenBank/DDBJ whole genome shotgun (WGS) entry which is preliminary data.</text>
</comment>
<organism evidence="1 2">
    <name type="scientific">Diphasiastrum complanatum</name>
    <name type="common">Issler's clubmoss</name>
    <name type="synonym">Lycopodium complanatum</name>
    <dbReference type="NCBI Taxonomy" id="34168"/>
    <lineage>
        <taxon>Eukaryota</taxon>
        <taxon>Viridiplantae</taxon>
        <taxon>Streptophyta</taxon>
        <taxon>Embryophyta</taxon>
        <taxon>Tracheophyta</taxon>
        <taxon>Lycopodiopsida</taxon>
        <taxon>Lycopodiales</taxon>
        <taxon>Lycopodiaceae</taxon>
        <taxon>Lycopodioideae</taxon>
        <taxon>Diphasiastrum</taxon>
    </lineage>
</organism>
<name>A0ACC2DRC6_DIPCM</name>
<keyword evidence="2" id="KW-1185">Reference proteome</keyword>
<reference evidence="2" key="1">
    <citation type="journal article" date="2024" name="Proc. Natl. Acad. Sci. U.S.A.">
        <title>Extraordinary preservation of gene collinearity over three hundred million years revealed in homosporous lycophytes.</title>
        <authorList>
            <person name="Li C."/>
            <person name="Wickell D."/>
            <person name="Kuo L.Y."/>
            <person name="Chen X."/>
            <person name="Nie B."/>
            <person name="Liao X."/>
            <person name="Peng D."/>
            <person name="Ji J."/>
            <person name="Jenkins J."/>
            <person name="Williams M."/>
            <person name="Shu S."/>
            <person name="Plott C."/>
            <person name="Barry K."/>
            <person name="Rajasekar S."/>
            <person name="Grimwood J."/>
            <person name="Han X."/>
            <person name="Sun S."/>
            <person name="Hou Z."/>
            <person name="He W."/>
            <person name="Dai G."/>
            <person name="Sun C."/>
            <person name="Schmutz J."/>
            <person name="Leebens-Mack J.H."/>
            <person name="Li F.W."/>
            <person name="Wang L."/>
        </authorList>
    </citation>
    <scope>NUCLEOTIDE SEQUENCE [LARGE SCALE GENOMIC DNA]</scope>
    <source>
        <strain evidence="2">cv. PW_Plant_1</strain>
    </source>
</reference>
<protein>
    <submittedName>
        <fullName evidence="1">Uncharacterized protein</fullName>
    </submittedName>
</protein>
<proteinExistence type="predicted"/>
<dbReference type="EMBL" id="CM055096">
    <property type="protein sequence ID" value="KAJ7556761.1"/>
    <property type="molecule type" value="Genomic_DNA"/>
</dbReference>
<gene>
    <name evidence="1" type="ORF">O6H91_05G097100</name>
</gene>
<evidence type="ECO:0000313" key="1">
    <source>
        <dbReference type="EMBL" id="KAJ7556761.1"/>
    </source>
</evidence>
<evidence type="ECO:0000313" key="2">
    <source>
        <dbReference type="Proteomes" id="UP001162992"/>
    </source>
</evidence>
<accession>A0ACC2DRC6</accession>